<comment type="similarity">
    <text evidence="2">Belongs to the major facilitator superfamily. Monocarboxylate porter (TC 2.A.1.13) family.</text>
</comment>
<dbReference type="AlphaFoldDB" id="A0AAD7I9I7"/>
<feature type="compositionally biased region" description="Basic and acidic residues" evidence="3">
    <location>
        <begin position="1"/>
        <end position="21"/>
    </location>
</feature>
<comment type="subcellular location">
    <subcellularLocation>
        <location evidence="1">Membrane</location>
        <topology evidence="1">Multi-pass membrane protein</topology>
    </subcellularLocation>
</comment>
<feature type="transmembrane region" description="Helical" evidence="4">
    <location>
        <begin position="35"/>
        <end position="57"/>
    </location>
</feature>
<feature type="transmembrane region" description="Helical" evidence="4">
    <location>
        <begin position="307"/>
        <end position="326"/>
    </location>
</feature>
<dbReference type="GO" id="GO:0022857">
    <property type="term" value="F:transmembrane transporter activity"/>
    <property type="evidence" value="ECO:0007669"/>
    <property type="project" value="InterPro"/>
</dbReference>
<dbReference type="SUPFAM" id="SSF103473">
    <property type="entry name" value="MFS general substrate transporter"/>
    <property type="match status" value="1"/>
</dbReference>
<feature type="transmembrane region" description="Helical" evidence="4">
    <location>
        <begin position="132"/>
        <end position="154"/>
    </location>
</feature>
<reference evidence="5" key="1">
    <citation type="submission" date="2023-03" db="EMBL/GenBank/DDBJ databases">
        <title>Massive genome expansion in bonnet fungi (Mycena s.s.) driven by repeated elements and novel gene families across ecological guilds.</title>
        <authorList>
            <consortium name="Lawrence Berkeley National Laboratory"/>
            <person name="Harder C.B."/>
            <person name="Miyauchi S."/>
            <person name="Viragh M."/>
            <person name="Kuo A."/>
            <person name="Thoen E."/>
            <person name="Andreopoulos B."/>
            <person name="Lu D."/>
            <person name="Skrede I."/>
            <person name="Drula E."/>
            <person name="Henrissat B."/>
            <person name="Morin E."/>
            <person name="Kohler A."/>
            <person name="Barry K."/>
            <person name="LaButti K."/>
            <person name="Morin E."/>
            <person name="Salamov A."/>
            <person name="Lipzen A."/>
            <person name="Mereny Z."/>
            <person name="Hegedus B."/>
            <person name="Baldrian P."/>
            <person name="Stursova M."/>
            <person name="Weitz H."/>
            <person name="Taylor A."/>
            <person name="Grigoriev I.V."/>
            <person name="Nagy L.G."/>
            <person name="Martin F."/>
            <person name="Kauserud H."/>
        </authorList>
    </citation>
    <scope>NUCLEOTIDE SEQUENCE</scope>
    <source>
        <strain evidence="5">CBHHK188m</strain>
    </source>
</reference>
<name>A0AAD7I9I7_9AGAR</name>
<feature type="transmembrane region" description="Helical" evidence="4">
    <location>
        <begin position="166"/>
        <end position="186"/>
    </location>
</feature>
<comment type="caution">
    <text evidence="5">The sequence shown here is derived from an EMBL/GenBank/DDBJ whole genome shotgun (WGS) entry which is preliminary data.</text>
</comment>
<evidence type="ECO:0000313" key="5">
    <source>
        <dbReference type="EMBL" id="KAJ7738063.1"/>
    </source>
</evidence>
<dbReference type="PANTHER" id="PTHR11360">
    <property type="entry name" value="MONOCARBOXYLATE TRANSPORTER"/>
    <property type="match status" value="1"/>
</dbReference>
<evidence type="ECO:0000256" key="4">
    <source>
        <dbReference type="SAM" id="Phobius"/>
    </source>
</evidence>
<accession>A0AAD7I9I7</accession>
<evidence type="ECO:0000256" key="3">
    <source>
        <dbReference type="SAM" id="MobiDB-lite"/>
    </source>
</evidence>
<dbReference type="Pfam" id="PF07690">
    <property type="entry name" value="MFS_1"/>
    <property type="match status" value="1"/>
</dbReference>
<keyword evidence="4" id="KW-0472">Membrane</keyword>
<feature type="transmembrane region" description="Helical" evidence="4">
    <location>
        <begin position="198"/>
        <end position="219"/>
    </location>
</feature>
<organism evidence="5 6">
    <name type="scientific">Mycena maculata</name>
    <dbReference type="NCBI Taxonomy" id="230809"/>
    <lineage>
        <taxon>Eukaryota</taxon>
        <taxon>Fungi</taxon>
        <taxon>Dikarya</taxon>
        <taxon>Basidiomycota</taxon>
        <taxon>Agaricomycotina</taxon>
        <taxon>Agaricomycetes</taxon>
        <taxon>Agaricomycetidae</taxon>
        <taxon>Agaricales</taxon>
        <taxon>Marasmiineae</taxon>
        <taxon>Mycenaceae</taxon>
        <taxon>Mycena</taxon>
    </lineage>
</organism>
<dbReference type="InterPro" id="IPR036259">
    <property type="entry name" value="MFS_trans_sf"/>
</dbReference>
<keyword evidence="4" id="KW-1133">Transmembrane helix</keyword>
<dbReference type="PANTHER" id="PTHR11360:SF234">
    <property type="entry name" value="MFS-TYPE TRANSPORTER DBAD-RELATED"/>
    <property type="match status" value="1"/>
</dbReference>
<keyword evidence="4" id="KW-0812">Transmembrane</keyword>
<feature type="transmembrane region" description="Helical" evidence="4">
    <location>
        <begin position="368"/>
        <end position="391"/>
    </location>
</feature>
<evidence type="ECO:0000256" key="2">
    <source>
        <dbReference type="ARBA" id="ARBA00006727"/>
    </source>
</evidence>
<feature type="transmembrane region" description="Helical" evidence="4">
    <location>
        <begin position="240"/>
        <end position="264"/>
    </location>
</feature>
<dbReference type="InterPro" id="IPR011701">
    <property type="entry name" value="MFS"/>
</dbReference>
<protein>
    <submittedName>
        <fullName evidence="5">MFS general substrate transporter</fullName>
    </submittedName>
</protein>
<feature type="transmembrane region" description="Helical" evidence="4">
    <location>
        <begin position="77"/>
        <end position="96"/>
    </location>
</feature>
<feature type="transmembrane region" description="Helical" evidence="4">
    <location>
        <begin position="397"/>
        <end position="421"/>
    </location>
</feature>
<gene>
    <name evidence="5" type="ORF">DFH07DRAFT_927342</name>
</gene>
<dbReference type="GO" id="GO:0016020">
    <property type="term" value="C:membrane"/>
    <property type="evidence" value="ECO:0007669"/>
    <property type="project" value="UniProtKB-SubCell"/>
</dbReference>
<keyword evidence="6" id="KW-1185">Reference proteome</keyword>
<dbReference type="Proteomes" id="UP001215280">
    <property type="component" value="Unassembled WGS sequence"/>
</dbReference>
<proteinExistence type="inferred from homology"/>
<dbReference type="Gene3D" id="1.20.1250.20">
    <property type="entry name" value="MFS general substrate transporter like domains"/>
    <property type="match status" value="2"/>
</dbReference>
<evidence type="ECO:0000313" key="6">
    <source>
        <dbReference type="Proteomes" id="UP001215280"/>
    </source>
</evidence>
<dbReference type="InterPro" id="IPR050327">
    <property type="entry name" value="Proton-linked_MCT"/>
</dbReference>
<evidence type="ECO:0000256" key="1">
    <source>
        <dbReference type="ARBA" id="ARBA00004141"/>
    </source>
</evidence>
<dbReference type="EMBL" id="JARJLG010000139">
    <property type="protein sequence ID" value="KAJ7738063.1"/>
    <property type="molecule type" value="Genomic_DNA"/>
</dbReference>
<feature type="transmembrane region" description="Helical" evidence="4">
    <location>
        <begin position="108"/>
        <end position="126"/>
    </location>
</feature>
<feature type="transmembrane region" description="Helical" evidence="4">
    <location>
        <begin position="332"/>
        <end position="356"/>
    </location>
</feature>
<sequence length="430" mass="46538">MKAEQHDTELKATPTRSEHAVPVDSSEPTFPDGGVAAWLVVAGGVMGTFCSFGMIQTFGVFQDYYTLVYLNEHPPSVISWIGSVQAFLLFAMAIVSGRLFDHGYFRHTLVGGSAIYLVSLFLLSLAKPHHYYQIFLAQGIGMGIGMGLIFLPCVSIAAHYFKRRRGLAVGIILSGAPVGAVVNPLILNHLFNQPSAGFPWAVRTVAFLNLALLSLANIFMRTRLPARPANVDMRAIVRDIPFWFCCAGIAFTFWGLFIPIFYIQLFSVKHNASHKLQTSVVAILNAAGVPGRIMPMFLADRWGPFSIIWPVVFLCGCMAFVFLAAGHSDAGLVVFAIVYGWISGAFISLSIPAVASFSRSVSEVGTRIGFMGLTGALAILTGSPISGALLNPPHYTWVWPIIFSGVTIFVGLGMFVAAAWLKKRSAVALP</sequence>
<feature type="region of interest" description="Disordered" evidence="3">
    <location>
        <begin position="1"/>
        <end position="27"/>
    </location>
</feature>